<comment type="caution">
    <text evidence="2">The sequence shown here is derived from an EMBL/GenBank/DDBJ whole genome shotgun (WGS) entry which is preliminary data.</text>
</comment>
<accession>A0ABD1X2Y3</accession>
<dbReference type="Proteomes" id="UP001604277">
    <property type="component" value="Unassembled WGS sequence"/>
</dbReference>
<keyword evidence="3" id="KW-1185">Reference proteome</keyword>
<dbReference type="Pfam" id="PF04526">
    <property type="entry name" value="DUF568"/>
    <property type="match status" value="1"/>
</dbReference>
<name>A0ABD1X2Y3_9LAMI</name>
<sequence length="127" mass="14083">MVRGKGVAAEFFGGVMQIFATIVLPDKGKSMVNHVWQVGPFVTSRVPVKHEFQPANLNSKGSLNLLKGRGTASTNWGSRTKKKNHASTNAIKSVISCEPIQVMEGVERILPWEDQNQLFQWHLVIIS</sequence>
<dbReference type="InterPro" id="IPR045265">
    <property type="entry name" value="AIR12_DOMON"/>
</dbReference>
<dbReference type="PANTHER" id="PTHR23130">
    <property type="entry name" value="CYTOCHROME B561 AND DOMON DOMAIN-CONTAINING PROTEIN"/>
    <property type="match status" value="1"/>
</dbReference>
<dbReference type="EMBL" id="JBFOLJ010000001">
    <property type="protein sequence ID" value="KAL2556157.1"/>
    <property type="molecule type" value="Genomic_DNA"/>
</dbReference>
<evidence type="ECO:0000259" key="1">
    <source>
        <dbReference type="Pfam" id="PF04526"/>
    </source>
</evidence>
<gene>
    <name evidence="2" type="ORF">Fot_00896</name>
</gene>
<dbReference type="PANTHER" id="PTHR23130:SF195">
    <property type="entry name" value="CYTOCHROME B561 AND DOMON DOMAIN-CONTAINING PROTEIN"/>
    <property type="match status" value="1"/>
</dbReference>
<dbReference type="AlphaFoldDB" id="A0ABD1X2Y3"/>
<proteinExistence type="predicted"/>
<feature type="domain" description="AIR12 DOMON" evidence="1">
    <location>
        <begin position="6"/>
        <end position="65"/>
    </location>
</feature>
<evidence type="ECO:0000313" key="3">
    <source>
        <dbReference type="Proteomes" id="UP001604277"/>
    </source>
</evidence>
<organism evidence="2 3">
    <name type="scientific">Forsythia ovata</name>
    <dbReference type="NCBI Taxonomy" id="205694"/>
    <lineage>
        <taxon>Eukaryota</taxon>
        <taxon>Viridiplantae</taxon>
        <taxon>Streptophyta</taxon>
        <taxon>Embryophyta</taxon>
        <taxon>Tracheophyta</taxon>
        <taxon>Spermatophyta</taxon>
        <taxon>Magnoliopsida</taxon>
        <taxon>eudicotyledons</taxon>
        <taxon>Gunneridae</taxon>
        <taxon>Pentapetalae</taxon>
        <taxon>asterids</taxon>
        <taxon>lamiids</taxon>
        <taxon>Lamiales</taxon>
        <taxon>Oleaceae</taxon>
        <taxon>Forsythieae</taxon>
        <taxon>Forsythia</taxon>
    </lineage>
</organism>
<evidence type="ECO:0000313" key="2">
    <source>
        <dbReference type="EMBL" id="KAL2556157.1"/>
    </source>
</evidence>
<protein>
    <submittedName>
        <fullName evidence="2">Cytochrome</fullName>
    </submittedName>
</protein>
<reference evidence="3" key="1">
    <citation type="submission" date="2024-07" db="EMBL/GenBank/DDBJ databases">
        <title>Two chromosome-level genome assemblies of Korean endemic species Abeliophyllum distichum and Forsythia ovata (Oleaceae).</title>
        <authorList>
            <person name="Jang H."/>
        </authorList>
    </citation>
    <scope>NUCLEOTIDE SEQUENCE [LARGE SCALE GENOMIC DNA]</scope>
</reference>